<evidence type="ECO:0000313" key="8">
    <source>
        <dbReference type="Proteomes" id="UP000451565"/>
    </source>
</evidence>
<evidence type="ECO:0000256" key="6">
    <source>
        <dbReference type="ARBA" id="ARBA00023315"/>
    </source>
</evidence>
<keyword evidence="8" id="KW-1185">Reference proteome</keyword>
<keyword evidence="6 7" id="KW-0012">Acyltransferase</keyword>
<name>A0A843YSE5_9BURK</name>
<evidence type="ECO:0000256" key="4">
    <source>
        <dbReference type="ARBA" id="ARBA00022679"/>
    </source>
</evidence>
<reference evidence="7 8" key="1">
    <citation type="submission" date="2019-10" db="EMBL/GenBank/DDBJ databases">
        <title>Glaciimonas soli sp. nov., a psychrophilic bacterium isolated from the forest soil of a high elevation mountain in Taiwan.</title>
        <authorList>
            <person name="Wang L.-T."/>
            <person name="Shieh W.Y."/>
        </authorList>
    </citation>
    <scope>NUCLEOTIDE SEQUENCE [LARGE SCALE GENOMIC DNA]</scope>
    <source>
        <strain evidence="7 8">GS1</strain>
    </source>
</reference>
<keyword evidence="4 7" id="KW-0808">Transferase</keyword>
<dbReference type="OrthoDB" id="9803456at2"/>
<dbReference type="PANTHER" id="PTHR30606">
    <property type="entry name" value="LIPID A BIOSYNTHESIS LAUROYL ACYLTRANSFERASE"/>
    <property type="match status" value="1"/>
</dbReference>
<proteinExistence type="predicted"/>
<evidence type="ECO:0000256" key="1">
    <source>
        <dbReference type="ARBA" id="ARBA00004533"/>
    </source>
</evidence>
<dbReference type="Pfam" id="PF03279">
    <property type="entry name" value="Lip_A_acyltrans"/>
    <property type="match status" value="1"/>
</dbReference>
<keyword evidence="2" id="KW-1003">Cell membrane</keyword>
<evidence type="ECO:0000313" key="7">
    <source>
        <dbReference type="EMBL" id="MQR00281.1"/>
    </source>
</evidence>
<dbReference type="GO" id="GO:0009247">
    <property type="term" value="P:glycolipid biosynthetic process"/>
    <property type="evidence" value="ECO:0007669"/>
    <property type="project" value="UniProtKB-ARBA"/>
</dbReference>
<comment type="subcellular location">
    <subcellularLocation>
        <location evidence="1">Cell inner membrane</location>
    </subcellularLocation>
</comment>
<dbReference type="InterPro" id="IPR004960">
    <property type="entry name" value="LipA_acyltrans"/>
</dbReference>
<dbReference type="PANTHER" id="PTHR30606:SF9">
    <property type="entry name" value="LIPID A BIOSYNTHESIS LAUROYLTRANSFERASE"/>
    <property type="match status" value="1"/>
</dbReference>
<dbReference type="RefSeq" id="WP_153233896.1">
    <property type="nucleotide sequence ID" value="NZ_WINI01000003.1"/>
</dbReference>
<dbReference type="PIRSF" id="PIRSF026649">
    <property type="entry name" value="MsbB"/>
    <property type="match status" value="1"/>
</dbReference>
<keyword evidence="5" id="KW-0472">Membrane</keyword>
<dbReference type="GO" id="GO:0016746">
    <property type="term" value="F:acyltransferase activity"/>
    <property type="evidence" value="ECO:0007669"/>
    <property type="project" value="UniProtKB-KW"/>
</dbReference>
<dbReference type="GO" id="GO:0005886">
    <property type="term" value="C:plasma membrane"/>
    <property type="evidence" value="ECO:0007669"/>
    <property type="project" value="UniProtKB-SubCell"/>
</dbReference>
<organism evidence="7 8">
    <name type="scientific">Glaciimonas soli</name>
    <dbReference type="NCBI Taxonomy" id="2590999"/>
    <lineage>
        <taxon>Bacteria</taxon>
        <taxon>Pseudomonadati</taxon>
        <taxon>Pseudomonadota</taxon>
        <taxon>Betaproteobacteria</taxon>
        <taxon>Burkholderiales</taxon>
        <taxon>Oxalobacteraceae</taxon>
        <taxon>Glaciimonas</taxon>
    </lineage>
</organism>
<sequence length="290" mass="33475">MRALIFLLWLTHWLPLWILGPIGEALGSLLFLIMKPRRHITLTNLRLCFPDMPEAERIALARRHFQAYSRSALERSVLWWASEKRLKRLIKIESDLPLDTIQSKPTILLCPHFVCLEIPGIALVLNSPLSICTIYSRQQDPIVDEALLKGRSRFRPVKLFTREQGVKPIIRAMREGFPFIMLPDMDFGTKDAEFVPFFGIPAATLTATARIAAATRANVVPMIATFLPRYQGWSVKFYPAWENYPGDDITEATRRMNAFIEERVLEAPAEYFWAHKRFKTRPNGEPSFYE</sequence>
<keyword evidence="3" id="KW-0997">Cell inner membrane</keyword>
<evidence type="ECO:0000256" key="3">
    <source>
        <dbReference type="ARBA" id="ARBA00022519"/>
    </source>
</evidence>
<accession>A0A843YSE5</accession>
<gene>
    <name evidence="7" type="ORF">GEV47_06265</name>
</gene>
<protein>
    <submittedName>
        <fullName evidence="7">Lipid A biosynthesis acyltransferase</fullName>
    </submittedName>
</protein>
<evidence type="ECO:0000256" key="2">
    <source>
        <dbReference type="ARBA" id="ARBA00022475"/>
    </source>
</evidence>
<dbReference type="CDD" id="cd07984">
    <property type="entry name" value="LPLAT_LABLAT-like"/>
    <property type="match status" value="1"/>
</dbReference>
<comment type="caution">
    <text evidence="7">The sequence shown here is derived from an EMBL/GenBank/DDBJ whole genome shotgun (WGS) entry which is preliminary data.</text>
</comment>
<dbReference type="Proteomes" id="UP000451565">
    <property type="component" value="Unassembled WGS sequence"/>
</dbReference>
<dbReference type="AlphaFoldDB" id="A0A843YSE5"/>
<evidence type="ECO:0000256" key="5">
    <source>
        <dbReference type="ARBA" id="ARBA00023136"/>
    </source>
</evidence>
<dbReference type="EMBL" id="WINI01000003">
    <property type="protein sequence ID" value="MQR00281.1"/>
    <property type="molecule type" value="Genomic_DNA"/>
</dbReference>